<reference evidence="1 2" key="1">
    <citation type="submission" date="2011-12" db="EMBL/GenBank/DDBJ databases">
        <title>The genome sequence of the flagella-specific Agrobacterium bacteriophage 7-7-1.</title>
        <authorList>
            <person name="Schmitt R."/>
            <person name="Van den Bossche A."/>
            <person name="Lavigne R."/>
            <person name="Kropinski A.M."/>
        </authorList>
    </citation>
    <scope>NUCLEOTIDE SEQUENCE [LARGE SCALE GENOMIC DNA]</scope>
</reference>
<sequence>MIEPEEIEVDKLSERAELFCAEYCVDFCKVKAEIRAGYAPGCGPSLKDPRILKKIEDNKARHAARHNISVDWVLDSYRRIASASPMDFFEIKEGPNGTSYVSINFKKATPDQFLNIKKMKMGKYGLEIEVYDRLAALAKIGQYLGMAGNSSDEIPDGDGTADTYQIVYHPPTPQT</sequence>
<keyword evidence="2" id="KW-1185">Reference proteome</keyword>
<proteinExistence type="predicted"/>
<dbReference type="Pfam" id="PF03592">
    <property type="entry name" value="Terminase_2"/>
    <property type="match status" value="1"/>
</dbReference>
<evidence type="ECO:0000313" key="1">
    <source>
        <dbReference type="EMBL" id="AFH19798.1"/>
    </source>
</evidence>
<dbReference type="GeneID" id="14012053"/>
<organism evidence="1 2">
    <name type="scientific">Agrobacterium phage 7-7-1</name>
    <dbReference type="NCBI Taxonomy" id="1161931"/>
    <lineage>
        <taxon>Viruses</taxon>
        <taxon>Duplodnaviria</taxon>
        <taxon>Heunggongvirae</taxon>
        <taxon>Uroviricota</taxon>
        <taxon>Caudoviricetes</taxon>
        <taxon>Schmittlotzvirus</taxon>
        <taxon>Schmittlotzvirus sv771</taxon>
    </lineage>
</organism>
<accession>J7FAS0</accession>
<dbReference type="EMBL" id="JQ312117">
    <property type="protein sequence ID" value="AFH19798.1"/>
    <property type="molecule type" value="Genomic_DNA"/>
</dbReference>
<dbReference type="RefSeq" id="YP_007006556.1">
    <property type="nucleotide sequence ID" value="NC_019519.1"/>
</dbReference>
<protein>
    <submittedName>
        <fullName evidence="1">Terminase small subunit</fullName>
    </submittedName>
</protein>
<dbReference type="KEGG" id="vg:14012053"/>
<dbReference type="InterPro" id="IPR005335">
    <property type="entry name" value="Terminase_ssu"/>
</dbReference>
<dbReference type="GO" id="GO:0051276">
    <property type="term" value="P:chromosome organization"/>
    <property type="evidence" value="ECO:0007669"/>
    <property type="project" value="InterPro"/>
</dbReference>
<gene>
    <name evidence="1" type="ORF">7-7-1_000100</name>
</gene>
<dbReference type="InterPro" id="IPR038713">
    <property type="entry name" value="Terminase_Gp1_N_sf"/>
</dbReference>
<dbReference type="Gene3D" id="1.10.10.1400">
    <property type="entry name" value="Terminase, small subunit, N-terminal DNA-binding domain, HTH motif"/>
    <property type="match status" value="1"/>
</dbReference>
<evidence type="ECO:0000313" key="2">
    <source>
        <dbReference type="Proteomes" id="UP000003754"/>
    </source>
</evidence>
<dbReference type="Proteomes" id="UP000003754">
    <property type="component" value="Segment"/>
</dbReference>
<name>J7FAS0_9CAUD</name>